<evidence type="ECO:0000256" key="1">
    <source>
        <dbReference type="SAM" id="MobiDB-lite"/>
    </source>
</evidence>
<dbReference type="RefSeq" id="WP_328776092.1">
    <property type="nucleotide sequence ID" value="NZ_CP108057.1"/>
</dbReference>
<protein>
    <submittedName>
        <fullName evidence="2">Aromatase/cyclase</fullName>
    </submittedName>
</protein>
<accession>A0ABZ1RKM6</accession>
<proteinExistence type="predicted"/>
<sequence>MSVTEQYPTTSRKPAPTPHRSLHSVSVAAPAEVVHGIVADVTRWPEFFAPNVHVEHLARDERSERIRIWATANGEVKTWVSRRELDPEQLTVTFRQEVSTAPVASMGGKWVVTPVNATSSLLELYHDFTVIDDDPAGVEWVNSALDTNSAAELAGIKDVAEAAGRLDELMFSFDDTVHIEGDGADVFDFLNRADLWPERLPHVARLDLTEEIPGVQVMAMDTRTADGSTHTTESVRVVFGTDRIVYKQTTVPALMSAHTGRWTIVAAGTGVDVTSRHTVIIKPAAVEKVLGAGTSVADARAYVHKALSTNSTNTLRHAQAYAESRRG</sequence>
<dbReference type="Proteomes" id="UP001432075">
    <property type="component" value="Chromosome"/>
</dbReference>
<feature type="compositionally biased region" description="Polar residues" evidence="1">
    <location>
        <begin position="1"/>
        <end position="12"/>
    </location>
</feature>
<feature type="region of interest" description="Disordered" evidence="1">
    <location>
        <begin position="1"/>
        <end position="23"/>
    </location>
</feature>
<dbReference type="Pfam" id="PF10604">
    <property type="entry name" value="Polyketide_cyc2"/>
    <property type="match status" value="1"/>
</dbReference>
<reference evidence="2" key="1">
    <citation type="submission" date="2022-10" db="EMBL/GenBank/DDBJ databases">
        <title>The complete genomes of actinobacterial strains from the NBC collection.</title>
        <authorList>
            <person name="Joergensen T.S."/>
            <person name="Alvarez Arevalo M."/>
            <person name="Sterndorff E.B."/>
            <person name="Faurdal D."/>
            <person name="Vuksanovic O."/>
            <person name="Mourched A.-S."/>
            <person name="Charusanti P."/>
            <person name="Shaw S."/>
            <person name="Blin K."/>
            <person name="Weber T."/>
        </authorList>
    </citation>
    <scope>NUCLEOTIDE SEQUENCE</scope>
    <source>
        <strain evidence="2">NBC_00283</strain>
    </source>
</reference>
<dbReference type="EMBL" id="CP108057">
    <property type="protein sequence ID" value="WUO47338.1"/>
    <property type="molecule type" value="Genomic_DNA"/>
</dbReference>
<dbReference type="InterPro" id="IPR019587">
    <property type="entry name" value="Polyketide_cyclase/dehydratase"/>
</dbReference>
<organism evidence="2 3">
    <name type="scientific">Streptomyces goshikiensis</name>
    <dbReference type="NCBI Taxonomy" id="1942"/>
    <lineage>
        <taxon>Bacteria</taxon>
        <taxon>Bacillati</taxon>
        <taxon>Actinomycetota</taxon>
        <taxon>Actinomycetes</taxon>
        <taxon>Kitasatosporales</taxon>
        <taxon>Streptomycetaceae</taxon>
        <taxon>Streptomyces</taxon>
    </lineage>
</organism>
<keyword evidence="3" id="KW-1185">Reference proteome</keyword>
<evidence type="ECO:0000313" key="3">
    <source>
        <dbReference type="Proteomes" id="UP001432075"/>
    </source>
</evidence>
<dbReference type="Gene3D" id="3.30.530.20">
    <property type="match status" value="2"/>
</dbReference>
<dbReference type="InterPro" id="IPR023393">
    <property type="entry name" value="START-like_dom_sf"/>
</dbReference>
<name>A0ABZ1RKM6_9ACTN</name>
<gene>
    <name evidence="2" type="ORF">OHU17_16575</name>
</gene>
<dbReference type="CDD" id="cd08861">
    <property type="entry name" value="OtcD1_ARO-CYC_like"/>
    <property type="match status" value="2"/>
</dbReference>
<evidence type="ECO:0000313" key="2">
    <source>
        <dbReference type="EMBL" id="WUO47338.1"/>
    </source>
</evidence>
<dbReference type="SUPFAM" id="SSF55961">
    <property type="entry name" value="Bet v1-like"/>
    <property type="match status" value="2"/>
</dbReference>